<organism evidence="2 3">
    <name type="scientific">Paenibacillus borealis</name>
    <dbReference type="NCBI Taxonomy" id="160799"/>
    <lineage>
        <taxon>Bacteria</taxon>
        <taxon>Bacillati</taxon>
        <taxon>Bacillota</taxon>
        <taxon>Bacilli</taxon>
        <taxon>Bacillales</taxon>
        <taxon>Paenibacillaceae</taxon>
        <taxon>Paenibacillus</taxon>
    </lineage>
</organism>
<dbReference type="InterPro" id="IPR013217">
    <property type="entry name" value="Methyltransf_12"/>
</dbReference>
<evidence type="ECO:0000313" key="3">
    <source>
        <dbReference type="Proteomes" id="UP000187412"/>
    </source>
</evidence>
<dbReference type="Pfam" id="PF08242">
    <property type="entry name" value="Methyltransf_12"/>
    <property type="match status" value="1"/>
</dbReference>
<dbReference type="CDD" id="cd02440">
    <property type="entry name" value="AdoMet_MTases"/>
    <property type="match status" value="1"/>
</dbReference>
<protein>
    <recommendedName>
        <fullName evidence="1">Methyltransferase type 12 domain-containing protein</fullName>
    </recommendedName>
</protein>
<sequence length="243" mass="27040">MQEKHLHHARDWEHPDVQHYETTIAAKIPGYPLLYDIMEQLLSAHLGGETPADLLIVGAGGGQELITLGAQHEHWRLTGIDLSTAMLELARQRMQRTELAAEITLQQSTVDELDKNKLFDAATCMLVLHFVKETGQKQRMLEEIHSRLQEGAILVVATLSGDVRSIPGSLPLKAWKNHMLAGGISGQECEWFEHSIGETSFPLPEHELLTLLASSGFSGVTRFFSSYLIDGWFAVKHGKEVAK</sequence>
<evidence type="ECO:0000313" key="2">
    <source>
        <dbReference type="EMBL" id="OMD43773.1"/>
    </source>
</evidence>
<evidence type="ECO:0000259" key="1">
    <source>
        <dbReference type="Pfam" id="PF08242"/>
    </source>
</evidence>
<dbReference type="SUPFAM" id="SSF53335">
    <property type="entry name" value="S-adenosyl-L-methionine-dependent methyltransferases"/>
    <property type="match status" value="1"/>
</dbReference>
<accession>A0ABX3H1J4</accession>
<dbReference type="Gene3D" id="3.40.50.150">
    <property type="entry name" value="Vaccinia Virus protein VP39"/>
    <property type="match status" value="1"/>
</dbReference>
<dbReference type="EMBL" id="MPTB01000034">
    <property type="protein sequence ID" value="OMD43773.1"/>
    <property type="molecule type" value="Genomic_DNA"/>
</dbReference>
<name>A0ABX3H1J4_PAEBO</name>
<feature type="domain" description="Methyltransferase type 12" evidence="1">
    <location>
        <begin position="55"/>
        <end position="154"/>
    </location>
</feature>
<comment type="caution">
    <text evidence="2">The sequence shown here is derived from an EMBL/GenBank/DDBJ whole genome shotgun (WGS) entry which is preliminary data.</text>
</comment>
<dbReference type="InterPro" id="IPR029063">
    <property type="entry name" value="SAM-dependent_MTases_sf"/>
</dbReference>
<proteinExistence type="predicted"/>
<reference evidence="2 3" key="1">
    <citation type="submission" date="2016-10" db="EMBL/GenBank/DDBJ databases">
        <title>Paenibacillus species isolates.</title>
        <authorList>
            <person name="Beno S.M."/>
        </authorList>
    </citation>
    <scope>NUCLEOTIDE SEQUENCE [LARGE SCALE GENOMIC DNA]</scope>
    <source>
        <strain evidence="2 3">FSL H7-0744</strain>
    </source>
</reference>
<dbReference type="RefSeq" id="WP_076112980.1">
    <property type="nucleotide sequence ID" value="NZ_MPTB01000034.1"/>
</dbReference>
<gene>
    <name evidence="2" type="ORF">BSK56_23460</name>
</gene>
<dbReference type="Proteomes" id="UP000187412">
    <property type="component" value="Unassembled WGS sequence"/>
</dbReference>
<keyword evidence="3" id="KW-1185">Reference proteome</keyword>